<dbReference type="InterPro" id="IPR000160">
    <property type="entry name" value="GGDEF_dom"/>
</dbReference>
<dbReference type="GO" id="GO:1902201">
    <property type="term" value="P:negative regulation of bacterial-type flagellum-dependent cell motility"/>
    <property type="evidence" value="ECO:0007669"/>
    <property type="project" value="TreeGrafter"/>
</dbReference>
<evidence type="ECO:0000256" key="5">
    <source>
        <dbReference type="SAM" id="Phobius"/>
    </source>
</evidence>
<sequence>MTHESSPRPAQTEPPPLLPGSHPSERHAFLHYLGQHMGATMRLMMLTGAVAYFALVACGELVGHSGVPLLLRAAPLLPLVVIAWRAFFIADPLRLSVLGLVAVVVVEVGIGLNGYKHSQGALWVLPAYVMVPLATGAVWLWRWDFILAMALSVLGPLPLLLADPAMPTLLAEYLMYMGIALVAAVIVHSLMDDVLHKHFRLEQQLRERAYTDDLTGLLARNRFLELAAARLAHTVHQGGPVCALYLDADHFKQINDRHGHALGDQTLVALADVMRHHLRPLDLIGRVGGEEFAVLLPGLAQDEAVAVAERIRQAMHGIRLPDGTLTVSIGVAAQLPEQSLHELLAAADAALRQAKRNGRDRVEIAGTLSARFA</sequence>
<dbReference type="PROSITE" id="PS50887">
    <property type="entry name" value="GGDEF"/>
    <property type="match status" value="1"/>
</dbReference>
<dbReference type="STRING" id="1475481.GCA_000953855_00504"/>
<feature type="transmembrane region" description="Helical" evidence="5">
    <location>
        <begin position="121"/>
        <end position="140"/>
    </location>
</feature>
<accession>A0A0K8QLA0</accession>
<dbReference type="Proteomes" id="UP000253740">
    <property type="component" value="Unassembled WGS sequence"/>
</dbReference>
<comment type="catalytic activity">
    <reaction evidence="3">
        <text>2 GTP = 3',3'-c-di-GMP + 2 diphosphate</text>
        <dbReference type="Rhea" id="RHEA:24898"/>
        <dbReference type="ChEBI" id="CHEBI:33019"/>
        <dbReference type="ChEBI" id="CHEBI:37565"/>
        <dbReference type="ChEBI" id="CHEBI:58805"/>
        <dbReference type="EC" id="2.7.7.65"/>
    </reaction>
</comment>
<feature type="transmembrane region" description="Helical" evidence="5">
    <location>
        <begin position="95"/>
        <end position="115"/>
    </location>
</feature>
<dbReference type="InterPro" id="IPR043128">
    <property type="entry name" value="Rev_trsase/Diguanyl_cyclase"/>
</dbReference>
<dbReference type="PANTHER" id="PTHR45138:SF9">
    <property type="entry name" value="DIGUANYLATE CYCLASE DGCM-RELATED"/>
    <property type="match status" value="1"/>
</dbReference>
<reference evidence="7" key="1">
    <citation type="submission" date="2015-08" db="EMBL/GenBank/DDBJ databases">
        <title>Complete DNA Sequence of Pseudomonas syringae pv. actinidiae, the Causal Agent of Kiwifruit Canker Disease.</title>
        <authorList>
            <person name="Rikkerink E.H.A."/>
            <person name="Fineran P.C."/>
        </authorList>
    </citation>
    <scope>NUCLEOTIDE SEQUENCE</scope>
    <source>
        <strain evidence="7">SkMP5</strain>
    </source>
</reference>
<dbReference type="EMBL" id="DF970154">
    <property type="protein sequence ID" value="GAP65207.1"/>
    <property type="molecule type" value="Genomic_DNA"/>
</dbReference>
<evidence type="ECO:0000313" key="7">
    <source>
        <dbReference type="EMBL" id="GAP65207.1"/>
    </source>
</evidence>
<feature type="region of interest" description="Disordered" evidence="4">
    <location>
        <begin position="1"/>
        <end position="20"/>
    </location>
</feature>
<name>A0A0K8QLA0_9GAMM</name>
<protein>
    <recommendedName>
        <fullName evidence="2">diguanylate cyclase</fullName>
        <ecNumber evidence="2">2.7.7.65</ecNumber>
    </recommendedName>
</protein>
<gene>
    <name evidence="7" type="ORF">MBSD_n0496</name>
</gene>
<dbReference type="OrthoDB" id="9803824at2"/>
<comment type="cofactor">
    <cofactor evidence="1">
        <name>Mg(2+)</name>
        <dbReference type="ChEBI" id="CHEBI:18420"/>
    </cofactor>
</comment>
<dbReference type="SMART" id="SM00267">
    <property type="entry name" value="GGDEF"/>
    <property type="match status" value="1"/>
</dbReference>
<proteinExistence type="predicted"/>
<dbReference type="GO" id="GO:0052621">
    <property type="term" value="F:diguanylate cyclase activity"/>
    <property type="evidence" value="ECO:0007669"/>
    <property type="project" value="UniProtKB-EC"/>
</dbReference>
<keyword evidence="5" id="KW-0472">Membrane</keyword>
<dbReference type="CDD" id="cd01949">
    <property type="entry name" value="GGDEF"/>
    <property type="match status" value="1"/>
</dbReference>
<dbReference type="FunFam" id="3.30.70.270:FF:000001">
    <property type="entry name" value="Diguanylate cyclase domain protein"/>
    <property type="match status" value="1"/>
</dbReference>
<dbReference type="InterPro" id="IPR050469">
    <property type="entry name" value="Diguanylate_Cyclase"/>
</dbReference>
<feature type="transmembrane region" description="Helical" evidence="5">
    <location>
        <begin position="43"/>
        <end position="63"/>
    </location>
</feature>
<organism evidence="7">
    <name type="scientific">Mizugakiibacter sediminis</name>
    <dbReference type="NCBI Taxonomy" id="1475481"/>
    <lineage>
        <taxon>Bacteria</taxon>
        <taxon>Pseudomonadati</taxon>
        <taxon>Pseudomonadota</taxon>
        <taxon>Gammaproteobacteria</taxon>
        <taxon>Lysobacterales</taxon>
        <taxon>Rhodanobacteraceae</taxon>
        <taxon>Mizugakiibacter</taxon>
    </lineage>
</organism>
<keyword evidence="5" id="KW-0812">Transmembrane</keyword>
<evidence type="ECO:0000259" key="6">
    <source>
        <dbReference type="PROSITE" id="PS50887"/>
    </source>
</evidence>
<feature type="transmembrane region" description="Helical" evidence="5">
    <location>
        <begin position="145"/>
        <end position="161"/>
    </location>
</feature>
<dbReference type="GO" id="GO:0043709">
    <property type="term" value="P:cell adhesion involved in single-species biofilm formation"/>
    <property type="evidence" value="ECO:0007669"/>
    <property type="project" value="TreeGrafter"/>
</dbReference>
<dbReference type="EC" id="2.7.7.65" evidence="2"/>
<evidence type="ECO:0000256" key="1">
    <source>
        <dbReference type="ARBA" id="ARBA00001946"/>
    </source>
</evidence>
<dbReference type="Pfam" id="PF00990">
    <property type="entry name" value="GGDEF"/>
    <property type="match status" value="1"/>
</dbReference>
<dbReference type="RefSeq" id="WP_082306433.1">
    <property type="nucleotide sequence ID" value="NZ_DF970154.1"/>
</dbReference>
<evidence type="ECO:0000256" key="4">
    <source>
        <dbReference type="SAM" id="MobiDB-lite"/>
    </source>
</evidence>
<dbReference type="NCBIfam" id="TIGR00254">
    <property type="entry name" value="GGDEF"/>
    <property type="match status" value="1"/>
</dbReference>
<evidence type="ECO:0000256" key="2">
    <source>
        <dbReference type="ARBA" id="ARBA00012528"/>
    </source>
</evidence>
<dbReference type="GO" id="GO:0005886">
    <property type="term" value="C:plasma membrane"/>
    <property type="evidence" value="ECO:0007669"/>
    <property type="project" value="TreeGrafter"/>
</dbReference>
<evidence type="ECO:0000256" key="3">
    <source>
        <dbReference type="ARBA" id="ARBA00034247"/>
    </source>
</evidence>
<dbReference type="Gene3D" id="3.30.70.270">
    <property type="match status" value="1"/>
</dbReference>
<keyword evidence="8" id="KW-1185">Reference proteome</keyword>
<feature type="transmembrane region" description="Helical" evidence="5">
    <location>
        <begin position="69"/>
        <end position="88"/>
    </location>
</feature>
<dbReference type="InterPro" id="IPR029787">
    <property type="entry name" value="Nucleotide_cyclase"/>
</dbReference>
<dbReference type="PANTHER" id="PTHR45138">
    <property type="entry name" value="REGULATORY COMPONENTS OF SENSORY TRANSDUCTION SYSTEM"/>
    <property type="match status" value="1"/>
</dbReference>
<evidence type="ECO:0000313" key="8">
    <source>
        <dbReference type="Proteomes" id="UP000253740"/>
    </source>
</evidence>
<feature type="domain" description="GGDEF" evidence="6">
    <location>
        <begin position="239"/>
        <end position="367"/>
    </location>
</feature>
<dbReference type="AlphaFoldDB" id="A0A0K8QLA0"/>
<keyword evidence="5" id="KW-1133">Transmembrane helix</keyword>
<dbReference type="SUPFAM" id="SSF55073">
    <property type="entry name" value="Nucleotide cyclase"/>
    <property type="match status" value="1"/>
</dbReference>
<feature type="transmembrane region" description="Helical" evidence="5">
    <location>
        <begin position="173"/>
        <end position="191"/>
    </location>
</feature>